<accession>A0A420DUV9</accession>
<dbReference type="Proteomes" id="UP000284892">
    <property type="component" value="Unassembled WGS sequence"/>
</dbReference>
<proteinExistence type="predicted"/>
<gene>
    <name evidence="1" type="ORF">BXY80_0152</name>
</gene>
<dbReference type="AlphaFoldDB" id="A0A420DUV9"/>
<comment type="caution">
    <text evidence="1">The sequence shown here is derived from an EMBL/GenBank/DDBJ whole genome shotgun (WGS) entry which is preliminary data.</text>
</comment>
<dbReference type="RefSeq" id="WP_120199310.1">
    <property type="nucleotide sequence ID" value="NZ_RAQJ01000001.1"/>
</dbReference>
<evidence type="ECO:0000313" key="2">
    <source>
        <dbReference type="Proteomes" id="UP000284892"/>
    </source>
</evidence>
<dbReference type="EMBL" id="RAQJ01000001">
    <property type="protein sequence ID" value="RKE98081.1"/>
    <property type="molecule type" value="Genomic_DNA"/>
</dbReference>
<reference evidence="1 2" key="1">
    <citation type="submission" date="2018-09" db="EMBL/GenBank/DDBJ databases">
        <title>Genomic Encyclopedia of Archaeal and Bacterial Type Strains, Phase II (KMG-II): from individual species to whole genera.</title>
        <authorList>
            <person name="Goeker M."/>
        </authorList>
    </citation>
    <scope>NUCLEOTIDE SEQUENCE [LARGE SCALE GENOMIC DNA]</scope>
    <source>
        <strain evidence="1 2">DSM 26283</strain>
    </source>
</reference>
<keyword evidence="2" id="KW-1185">Reference proteome</keyword>
<sequence length="141" mass="15843">MKNLLNDSNVNRADELIEIITMQEYSRSLLFKSNRDYINTNIEENIKEQLNMLYDAQLEEKLMTNNNILNKGCCTCICRDNWEIGQNRCARNYAISTAVTWIAGGFTLGIGTAVGSIATAAYYVNCMAETQSDAEKCNSNC</sequence>
<organism evidence="1 2">
    <name type="scientific">Ichthyenterobacterium magnum</name>
    <dbReference type="NCBI Taxonomy" id="1230530"/>
    <lineage>
        <taxon>Bacteria</taxon>
        <taxon>Pseudomonadati</taxon>
        <taxon>Bacteroidota</taxon>
        <taxon>Flavobacteriia</taxon>
        <taxon>Flavobacteriales</taxon>
        <taxon>Flavobacteriaceae</taxon>
        <taxon>Ichthyenterobacterium</taxon>
    </lineage>
</organism>
<evidence type="ECO:0000313" key="1">
    <source>
        <dbReference type="EMBL" id="RKE98081.1"/>
    </source>
</evidence>
<name>A0A420DUV9_9FLAO</name>
<protein>
    <submittedName>
        <fullName evidence="1">Uncharacterized protein</fullName>
    </submittedName>
</protein>